<organism evidence="2 3">
    <name type="scientific">Lactobacillus rodentium</name>
    <dbReference type="NCBI Taxonomy" id="947835"/>
    <lineage>
        <taxon>Bacteria</taxon>
        <taxon>Bacillati</taxon>
        <taxon>Bacillota</taxon>
        <taxon>Bacilli</taxon>
        <taxon>Lactobacillales</taxon>
        <taxon>Lactobacillaceae</taxon>
        <taxon>Lactobacillus</taxon>
    </lineage>
</organism>
<gene>
    <name evidence="2" type="ORF">LrDSM24759_12230</name>
</gene>
<evidence type="ECO:0000313" key="2">
    <source>
        <dbReference type="EMBL" id="GBG05309.1"/>
    </source>
</evidence>
<dbReference type="Proteomes" id="UP000257317">
    <property type="component" value="Unassembled WGS sequence"/>
</dbReference>
<proteinExistence type="predicted"/>
<dbReference type="AlphaFoldDB" id="A0A2Z6TUB8"/>
<evidence type="ECO:0000313" key="3">
    <source>
        <dbReference type="Proteomes" id="UP000257317"/>
    </source>
</evidence>
<dbReference type="EMBL" id="BFBY01000010">
    <property type="protein sequence ID" value="GBG05309.1"/>
    <property type="molecule type" value="Genomic_DNA"/>
</dbReference>
<dbReference type="RefSeq" id="WP_245953349.1">
    <property type="nucleotide sequence ID" value="NZ_BFBY01000010.1"/>
</dbReference>
<name>A0A2Z6TUB8_9LACO</name>
<comment type="caution">
    <text evidence="2">The sequence shown here is derived from an EMBL/GenBank/DDBJ whole genome shotgun (WGS) entry which is preliminary data.</text>
</comment>
<dbReference type="Gene3D" id="3.10.450.40">
    <property type="match status" value="2"/>
</dbReference>
<keyword evidence="1" id="KW-0472">Membrane</keyword>
<dbReference type="InterPro" id="IPR046350">
    <property type="entry name" value="Cystatin_sf"/>
</dbReference>
<keyword evidence="1" id="KW-1133">Transmembrane helix</keyword>
<keyword evidence="3" id="KW-1185">Reference proteome</keyword>
<feature type="transmembrane region" description="Helical" evidence="1">
    <location>
        <begin position="12"/>
        <end position="32"/>
    </location>
</feature>
<evidence type="ECO:0000256" key="1">
    <source>
        <dbReference type="SAM" id="Phobius"/>
    </source>
</evidence>
<sequence>MNNRVKSVLKGALWTFIVVLIIYFICFIIFVIGTHPYRAQAKTVNNLALSKTPITKISNTYHMSQGKVSNSVEGIDKKGKKYYFVYLEGSKKAYLYKASEGISQSKVKSLFNEHHPGHNNLKLEFGWYQDKPVWEISYKKDNGNYGYAIYSFKTGKQLFYVDNL</sequence>
<dbReference type="SUPFAM" id="SSF54403">
    <property type="entry name" value="Cystatin/monellin"/>
    <property type="match status" value="2"/>
</dbReference>
<accession>A0A2Z6TUB8</accession>
<protein>
    <recommendedName>
        <fullName evidence="4">DUF5590 domain-containing protein</fullName>
    </recommendedName>
</protein>
<reference evidence="3" key="1">
    <citation type="submission" date="2018-03" db="EMBL/GenBank/DDBJ databases">
        <title>New taxa in the Lactobacillus gasseri group.</title>
        <authorList>
            <person name="Tanizawa Y."/>
            <person name="Tohno M."/>
            <person name="Endo A."/>
            <person name="Arita M."/>
        </authorList>
    </citation>
    <scope>NUCLEOTIDE SEQUENCE [LARGE SCALE GENOMIC DNA]</scope>
    <source>
        <strain evidence="3">DSM 24759</strain>
    </source>
</reference>
<keyword evidence="1" id="KW-0812">Transmembrane</keyword>
<evidence type="ECO:0008006" key="4">
    <source>
        <dbReference type="Google" id="ProtNLM"/>
    </source>
</evidence>